<dbReference type="PANTHER" id="PTHR37162:SF1">
    <property type="entry name" value="BED-TYPE DOMAIN-CONTAINING PROTEIN"/>
    <property type="match status" value="1"/>
</dbReference>
<evidence type="ECO:0008006" key="2">
    <source>
        <dbReference type="Google" id="ProtNLM"/>
    </source>
</evidence>
<organism evidence="1">
    <name type="scientific">Octopus bimaculoides</name>
    <name type="common">California two-spotted octopus</name>
    <dbReference type="NCBI Taxonomy" id="37653"/>
    <lineage>
        <taxon>Eukaryota</taxon>
        <taxon>Metazoa</taxon>
        <taxon>Spiralia</taxon>
        <taxon>Lophotrochozoa</taxon>
        <taxon>Mollusca</taxon>
        <taxon>Cephalopoda</taxon>
        <taxon>Coleoidea</taxon>
        <taxon>Octopodiformes</taxon>
        <taxon>Octopoda</taxon>
        <taxon>Incirrata</taxon>
        <taxon>Octopodidae</taxon>
        <taxon>Octopus</taxon>
    </lineage>
</organism>
<accession>A0A0L8GAA4</accession>
<dbReference type="OrthoDB" id="6148792at2759"/>
<dbReference type="AlphaFoldDB" id="A0A0L8GAA4"/>
<dbReference type="PANTHER" id="PTHR37162">
    <property type="entry name" value="HAT FAMILY DIMERISATION DOMAINCONTAINING PROTEIN-RELATED"/>
    <property type="match status" value="1"/>
</dbReference>
<evidence type="ECO:0000313" key="1">
    <source>
        <dbReference type="EMBL" id="KOF73779.1"/>
    </source>
</evidence>
<feature type="non-terminal residue" evidence="1">
    <location>
        <position position="128"/>
    </location>
</feature>
<sequence length="128" mass="14563">YLILLEEKNCPANGIFPSIERFFTLHDISFENLIGFASDNASVMMGQKGGVRALLKDKVPSLFIHGCVYHSMHICVSKVCSELPSCLEELARSMYSFLSNNHKKLQEYEEFQAFTQTNPQKLLHRSCT</sequence>
<reference evidence="1" key="1">
    <citation type="submission" date="2015-07" db="EMBL/GenBank/DDBJ databases">
        <title>MeaNS - Measles Nucleotide Surveillance Program.</title>
        <authorList>
            <person name="Tran T."/>
            <person name="Druce J."/>
        </authorList>
    </citation>
    <scope>NUCLEOTIDE SEQUENCE</scope>
    <source>
        <strain evidence="1">UCB-OBI-ISO-001</strain>
        <tissue evidence="1">Gonad</tissue>
    </source>
</reference>
<gene>
    <name evidence="1" type="ORF">OCBIM_22037306mg</name>
</gene>
<proteinExistence type="predicted"/>
<dbReference type="EMBL" id="KQ422999">
    <property type="protein sequence ID" value="KOF73779.1"/>
    <property type="molecule type" value="Genomic_DNA"/>
</dbReference>
<feature type="non-terminal residue" evidence="1">
    <location>
        <position position="1"/>
    </location>
</feature>
<name>A0A0L8GAA4_OCTBM</name>
<protein>
    <recommendedName>
        <fullName evidence="2">DUF4371 domain-containing protein</fullName>
    </recommendedName>
</protein>